<dbReference type="Pfam" id="PF13237">
    <property type="entry name" value="Fer4_10"/>
    <property type="match status" value="1"/>
</dbReference>
<evidence type="ECO:0000256" key="1">
    <source>
        <dbReference type="ARBA" id="ARBA00022723"/>
    </source>
</evidence>
<dbReference type="InterPro" id="IPR023210">
    <property type="entry name" value="NADP_OxRdtase_dom"/>
</dbReference>
<protein>
    <submittedName>
        <fullName evidence="5">Aldo/keto reductase</fullName>
    </submittedName>
</protein>
<feature type="domain" description="4Fe-4S ferredoxin-type" evidence="4">
    <location>
        <begin position="264"/>
        <end position="290"/>
    </location>
</feature>
<keyword evidence="1" id="KW-0479">Metal-binding</keyword>
<dbReference type="EMBL" id="CP045875">
    <property type="protein sequence ID" value="QGG46721.1"/>
    <property type="molecule type" value="Genomic_DNA"/>
</dbReference>
<feature type="domain" description="4Fe-4S ferredoxin-type" evidence="4">
    <location>
        <begin position="234"/>
        <end position="263"/>
    </location>
</feature>
<dbReference type="InterPro" id="IPR053135">
    <property type="entry name" value="AKR2_Oxidoreductase"/>
</dbReference>
<proteinExistence type="predicted"/>
<evidence type="ECO:0000313" key="5">
    <source>
        <dbReference type="EMBL" id="QGG46721.1"/>
    </source>
</evidence>
<dbReference type="InterPro" id="IPR017896">
    <property type="entry name" value="4Fe4S_Fe-S-bd"/>
</dbReference>
<gene>
    <name evidence="5" type="ORF">FTV88_0542</name>
</gene>
<dbReference type="SUPFAM" id="SSF51430">
    <property type="entry name" value="NAD(P)-linked oxidoreductase"/>
    <property type="match status" value="1"/>
</dbReference>
<dbReference type="CDD" id="cd19100">
    <property type="entry name" value="AKR_unchar"/>
    <property type="match status" value="1"/>
</dbReference>
<dbReference type="KEGG" id="hcv:FTV88_0542"/>
<dbReference type="GO" id="GO:0016491">
    <property type="term" value="F:oxidoreductase activity"/>
    <property type="evidence" value="ECO:0007669"/>
    <property type="project" value="InterPro"/>
</dbReference>
<dbReference type="GO" id="GO:0046872">
    <property type="term" value="F:metal ion binding"/>
    <property type="evidence" value="ECO:0007669"/>
    <property type="project" value="UniProtKB-KW"/>
</dbReference>
<dbReference type="Pfam" id="PF00248">
    <property type="entry name" value="Aldo_ket_red"/>
    <property type="match status" value="1"/>
</dbReference>
<dbReference type="Proteomes" id="UP000366051">
    <property type="component" value="Chromosome"/>
</dbReference>
<sequence length="290" mass="32192">MQANLSLEEGAALLRRAFESAVNFVDTAQLYQTYPYIREALKHYHQPVVIATKSYAYNQADMAQAIEEARRELDRDVIDIFLLHEQESEHTLRGHQEALEYLLQAKSKGWVKATGISTHTIRAVKAATKHPDLDVIHPIINRSGIGIVDGTVEEMVQAIAEAYQAGKGLYGMKALGGGHLFGQAREALRWVLKNPHLHSIAVGMQSEEELALNIELFQGLDGDSATWEAVQQRKRRLLIEDWCSGCGSCIERCPQGVLQIKAGQATVEQEQCILCGYCSSACPDFCIKVV</sequence>
<keyword evidence="6" id="KW-1185">Reference proteome</keyword>
<evidence type="ECO:0000256" key="3">
    <source>
        <dbReference type="ARBA" id="ARBA00023014"/>
    </source>
</evidence>
<dbReference type="InterPro" id="IPR036812">
    <property type="entry name" value="NAD(P)_OxRdtase_dom_sf"/>
</dbReference>
<organism evidence="5 6">
    <name type="scientific">Heliorestis convoluta</name>
    <dbReference type="NCBI Taxonomy" id="356322"/>
    <lineage>
        <taxon>Bacteria</taxon>
        <taxon>Bacillati</taxon>
        <taxon>Bacillota</taxon>
        <taxon>Clostridia</taxon>
        <taxon>Eubacteriales</taxon>
        <taxon>Heliobacteriaceae</taxon>
        <taxon>Heliorestis</taxon>
    </lineage>
</organism>
<evidence type="ECO:0000313" key="6">
    <source>
        <dbReference type="Proteomes" id="UP000366051"/>
    </source>
</evidence>
<evidence type="ECO:0000256" key="2">
    <source>
        <dbReference type="ARBA" id="ARBA00023004"/>
    </source>
</evidence>
<dbReference type="Gene3D" id="3.20.20.100">
    <property type="entry name" value="NADP-dependent oxidoreductase domain"/>
    <property type="match status" value="1"/>
</dbReference>
<dbReference type="AlphaFoldDB" id="A0A5Q2MXW2"/>
<name>A0A5Q2MXW2_9FIRM</name>
<dbReference type="GO" id="GO:0051536">
    <property type="term" value="F:iron-sulfur cluster binding"/>
    <property type="evidence" value="ECO:0007669"/>
    <property type="project" value="UniProtKB-KW"/>
</dbReference>
<reference evidence="6" key="1">
    <citation type="submission" date="2019-11" db="EMBL/GenBank/DDBJ databases">
        <title>Genome sequence of Heliorestis convoluta strain HH, an alkaliphilic and minimalistic phototrophic bacterium from a soda lake in Egypt.</title>
        <authorList>
            <person name="Dewey E.D."/>
            <person name="Stokes L.M."/>
            <person name="Burchell B.M."/>
            <person name="Shaffer K.N."/>
            <person name="Huntington A.M."/>
            <person name="Baker J.M."/>
            <person name="Nadendla S."/>
            <person name="Giglio M.G."/>
            <person name="Touchman J.W."/>
            <person name="Blankenship R.E."/>
            <person name="Madigan M.T."/>
            <person name="Sattley W.M."/>
        </authorList>
    </citation>
    <scope>NUCLEOTIDE SEQUENCE [LARGE SCALE GENOMIC DNA]</scope>
    <source>
        <strain evidence="6">HH</strain>
    </source>
</reference>
<dbReference type="InterPro" id="IPR020471">
    <property type="entry name" value="AKR"/>
</dbReference>
<keyword evidence="3" id="KW-0411">Iron-sulfur</keyword>
<dbReference type="PANTHER" id="PTHR43312">
    <property type="entry name" value="D-THREO-ALDOSE 1-DEHYDROGENASE"/>
    <property type="match status" value="1"/>
</dbReference>
<accession>A0A5Q2MXW2</accession>
<dbReference type="SUPFAM" id="SSF54862">
    <property type="entry name" value="4Fe-4S ferredoxins"/>
    <property type="match status" value="1"/>
</dbReference>
<dbReference type="InterPro" id="IPR017900">
    <property type="entry name" value="4Fe4S_Fe_S_CS"/>
</dbReference>
<dbReference type="PANTHER" id="PTHR43312:SF1">
    <property type="entry name" value="NADP-DEPENDENT OXIDOREDUCTASE DOMAIN-CONTAINING PROTEIN"/>
    <property type="match status" value="1"/>
</dbReference>
<dbReference type="PROSITE" id="PS00198">
    <property type="entry name" value="4FE4S_FER_1"/>
    <property type="match status" value="1"/>
</dbReference>
<dbReference type="PRINTS" id="PR00069">
    <property type="entry name" value="ALDKETRDTASE"/>
</dbReference>
<keyword evidence="2" id="KW-0408">Iron</keyword>
<dbReference type="Gene3D" id="3.30.70.20">
    <property type="match status" value="1"/>
</dbReference>
<dbReference type="PROSITE" id="PS51379">
    <property type="entry name" value="4FE4S_FER_2"/>
    <property type="match status" value="2"/>
</dbReference>
<evidence type="ECO:0000259" key="4">
    <source>
        <dbReference type="PROSITE" id="PS51379"/>
    </source>
</evidence>